<dbReference type="Proteomes" id="UP001356427">
    <property type="component" value="Unassembled WGS sequence"/>
</dbReference>
<comment type="caution">
    <text evidence="1">The sequence shown here is derived from an EMBL/GenBank/DDBJ whole genome shotgun (WGS) entry which is preliminary data.</text>
</comment>
<gene>
    <name evidence="1" type="ORF">J4Q44_G00125780</name>
</gene>
<name>A0AAN8QZU6_9TELE</name>
<reference evidence="1 2" key="1">
    <citation type="submission" date="2021-04" db="EMBL/GenBank/DDBJ databases">
        <authorList>
            <person name="De Guttry C."/>
            <person name="Zahm M."/>
            <person name="Klopp C."/>
            <person name="Cabau C."/>
            <person name="Louis A."/>
            <person name="Berthelot C."/>
            <person name="Parey E."/>
            <person name="Roest Crollius H."/>
            <person name="Montfort J."/>
            <person name="Robinson-Rechavi M."/>
            <person name="Bucao C."/>
            <person name="Bouchez O."/>
            <person name="Gislard M."/>
            <person name="Lluch J."/>
            <person name="Milhes M."/>
            <person name="Lampietro C."/>
            <person name="Lopez Roques C."/>
            <person name="Donnadieu C."/>
            <person name="Braasch I."/>
            <person name="Desvignes T."/>
            <person name="Postlethwait J."/>
            <person name="Bobe J."/>
            <person name="Wedekind C."/>
            <person name="Guiguen Y."/>
        </authorList>
    </citation>
    <scope>NUCLEOTIDE SEQUENCE [LARGE SCALE GENOMIC DNA]</scope>
    <source>
        <strain evidence="1">Cs_M1</strain>
        <tissue evidence="1">Blood</tissue>
    </source>
</reference>
<sequence length="87" mass="9515">MTRAVCWGVLDNITSMMHPVFLLEAGVQRIMGSGSAFSHNAVLRQEAKRVFPLPVEYGQDVDSAVGVAMVFHDRLPSPVTFSPTSPR</sequence>
<organism evidence="1 2">
    <name type="scientific">Coregonus suidteri</name>
    <dbReference type="NCBI Taxonomy" id="861788"/>
    <lineage>
        <taxon>Eukaryota</taxon>
        <taxon>Metazoa</taxon>
        <taxon>Chordata</taxon>
        <taxon>Craniata</taxon>
        <taxon>Vertebrata</taxon>
        <taxon>Euteleostomi</taxon>
        <taxon>Actinopterygii</taxon>
        <taxon>Neopterygii</taxon>
        <taxon>Teleostei</taxon>
        <taxon>Protacanthopterygii</taxon>
        <taxon>Salmoniformes</taxon>
        <taxon>Salmonidae</taxon>
        <taxon>Coregoninae</taxon>
        <taxon>Coregonus</taxon>
    </lineage>
</organism>
<proteinExistence type="predicted"/>
<accession>A0AAN8QZU6</accession>
<dbReference type="AlphaFoldDB" id="A0AAN8QZU6"/>
<evidence type="ECO:0000313" key="2">
    <source>
        <dbReference type="Proteomes" id="UP001356427"/>
    </source>
</evidence>
<protein>
    <submittedName>
        <fullName evidence="1">Uncharacterized protein</fullName>
    </submittedName>
</protein>
<keyword evidence="2" id="KW-1185">Reference proteome</keyword>
<dbReference type="EMBL" id="JAGTTL010000010">
    <property type="protein sequence ID" value="KAK6317178.1"/>
    <property type="molecule type" value="Genomic_DNA"/>
</dbReference>
<evidence type="ECO:0000313" key="1">
    <source>
        <dbReference type="EMBL" id="KAK6317178.1"/>
    </source>
</evidence>